<dbReference type="EMBL" id="JBHFFA010000003">
    <property type="protein sequence ID" value="KAL2632771.1"/>
    <property type="molecule type" value="Genomic_DNA"/>
</dbReference>
<name>A0ABD1YPR8_9MARC</name>
<protein>
    <recommendedName>
        <fullName evidence="3">Photosynthetic NDH subcomplex B 4</fullName>
    </recommendedName>
</protein>
<evidence type="ECO:0000313" key="2">
    <source>
        <dbReference type="Proteomes" id="UP001605036"/>
    </source>
</evidence>
<keyword evidence="2" id="KW-1185">Reference proteome</keyword>
<comment type="caution">
    <text evidence="1">The sequence shown here is derived from an EMBL/GenBank/DDBJ whole genome shotgun (WGS) entry which is preliminary data.</text>
</comment>
<accession>A0ABD1YPR8</accession>
<sequence length="166" mass="18446">MAGRAGALRNFGRLTNNGTNSYNCKRATVAAAFFDPHSLAFLADLFDPQLDPSKFGVNLDITNAIVDEKSNWALSEETMKSFDMALAFVFCWGCCVFGSMSDKFYESDLYRGPGGNGTGHWIYDQEAREEAAARDEMWSEDLLKEIEGKSGEGLLAEETEREKELV</sequence>
<dbReference type="PANTHER" id="PTHR36315:SF2">
    <property type="entry name" value="PHOTOSYNTHETIC NDH SUBUNIT OF SUBCOMPLEX B 4, CHLOROPLASTIC"/>
    <property type="match status" value="1"/>
</dbReference>
<organism evidence="1 2">
    <name type="scientific">Riccia fluitans</name>
    <dbReference type="NCBI Taxonomy" id="41844"/>
    <lineage>
        <taxon>Eukaryota</taxon>
        <taxon>Viridiplantae</taxon>
        <taxon>Streptophyta</taxon>
        <taxon>Embryophyta</taxon>
        <taxon>Marchantiophyta</taxon>
        <taxon>Marchantiopsida</taxon>
        <taxon>Marchantiidae</taxon>
        <taxon>Marchantiales</taxon>
        <taxon>Ricciaceae</taxon>
        <taxon>Riccia</taxon>
    </lineage>
</organism>
<reference evidence="1 2" key="1">
    <citation type="submission" date="2024-09" db="EMBL/GenBank/DDBJ databases">
        <title>Chromosome-scale assembly of Riccia fluitans.</title>
        <authorList>
            <person name="Paukszto L."/>
            <person name="Sawicki J."/>
            <person name="Karawczyk K."/>
            <person name="Piernik-Szablinska J."/>
            <person name="Szczecinska M."/>
            <person name="Mazdziarz M."/>
        </authorList>
    </citation>
    <scope>NUCLEOTIDE SEQUENCE [LARGE SCALE GENOMIC DNA]</scope>
    <source>
        <strain evidence="1">Rf_01</strain>
        <tissue evidence="1">Aerial parts of the thallus</tissue>
    </source>
</reference>
<gene>
    <name evidence="1" type="ORF">R1flu_004250</name>
</gene>
<dbReference type="PANTHER" id="PTHR36315">
    <property type="entry name" value="PHOTOSYNTHETIC NDH SUBUNIT OF SUBCOMPLEX B 4, CHLOROPLASTIC"/>
    <property type="match status" value="1"/>
</dbReference>
<dbReference type="Proteomes" id="UP001605036">
    <property type="component" value="Unassembled WGS sequence"/>
</dbReference>
<proteinExistence type="predicted"/>
<dbReference type="InterPro" id="IPR034570">
    <property type="entry name" value="PNSB4"/>
</dbReference>
<evidence type="ECO:0000313" key="1">
    <source>
        <dbReference type="EMBL" id="KAL2632771.1"/>
    </source>
</evidence>
<dbReference type="AlphaFoldDB" id="A0ABD1YPR8"/>
<evidence type="ECO:0008006" key="3">
    <source>
        <dbReference type="Google" id="ProtNLM"/>
    </source>
</evidence>